<dbReference type="EMBL" id="PVQB02000059">
    <property type="protein sequence ID" value="KAF4344336.1"/>
    <property type="molecule type" value="Genomic_DNA"/>
</dbReference>
<accession>A0A9P5E0U1</accession>
<name>A0A9P5E0U1_9HYPO</name>
<evidence type="ECO:0000313" key="3">
    <source>
        <dbReference type="Proteomes" id="UP000730481"/>
    </source>
</evidence>
<proteinExistence type="predicted"/>
<dbReference type="Gene3D" id="1.25.40.20">
    <property type="entry name" value="Ankyrin repeat-containing domain"/>
    <property type="match status" value="1"/>
</dbReference>
<reference evidence="2" key="2">
    <citation type="submission" date="2020-02" db="EMBL/GenBank/DDBJ databases">
        <title>Identification and distribution of gene clusters putatively required for synthesis of sphingolipid metabolism inhibitors in phylogenetically diverse species of the filamentous fungus Fusarium.</title>
        <authorList>
            <person name="Kim H.-S."/>
            <person name="Busman M."/>
            <person name="Brown D.W."/>
            <person name="Divon H."/>
            <person name="Uhlig S."/>
            <person name="Proctor R.H."/>
        </authorList>
    </citation>
    <scope>NUCLEOTIDE SEQUENCE</scope>
    <source>
        <strain evidence="2">NRRL 25174</strain>
    </source>
</reference>
<dbReference type="Proteomes" id="UP000730481">
    <property type="component" value="Unassembled WGS sequence"/>
</dbReference>
<dbReference type="PANTHER" id="PTHR24121:SF23">
    <property type="entry name" value="NO MECHANORECEPTOR POTENTIAL C, ISOFORM H"/>
    <property type="match status" value="1"/>
</dbReference>
<gene>
    <name evidence="2" type="ORF">FBEOM_1730</name>
</gene>
<dbReference type="InterPro" id="IPR036770">
    <property type="entry name" value="Ankyrin_rpt-contain_sf"/>
</dbReference>
<dbReference type="Pfam" id="PF12796">
    <property type="entry name" value="Ank_2"/>
    <property type="match status" value="1"/>
</dbReference>
<feature type="region of interest" description="Disordered" evidence="1">
    <location>
        <begin position="86"/>
        <end position="110"/>
    </location>
</feature>
<organism evidence="2 3">
    <name type="scientific">Fusarium beomiforme</name>
    <dbReference type="NCBI Taxonomy" id="44412"/>
    <lineage>
        <taxon>Eukaryota</taxon>
        <taxon>Fungi</taxon>
        <taxon>Dikarya</taxon>
        <taxon>Ascomycota</taxon>
        <taxon>Pezizomycotina</taxon>
        <taxon>Sordariomycetes</taxon>
        <taxon>Hypocreomycetidae</taxon>
        <taxon>Hypocreales</taxon>
        <taxon>Nectriaceae</taxon>
        <taxon>Fusarium</taxon>
        <taxon>Fusarium burgessii species complex</taxon>
    </lineage>
</organism>
<dbReference type="OrthoDB" id="426293at2759"/>
<protein>
    <submittedName>
        <fullName evidence="2">Ankyrin repeat PH and SEC7 domain protein</fullName>
    </submittedName>
</protein>
<keyword evidence="3" id="KW-1185">Reference proteome</keyword>
<evidence type="ECO:0000313" key="2">
    <source>
        <dbReference type="EMBL" id="KAF4344336.1"/>
    </source>
</evidence>
<comment type="caution">
    <text evidence="2">The sequence shown here is derived from an EMBL/GenBank/DDBJ whole genome shotgun (WGS) entry which is preliminary data.</text>
</comment>
<dbReference type="InterPro" id="IPR002110">
    <property type="entry name" value="Ankyrin_rpt"/>
</dbReference>
<dbReference type="AlphaFoldDB" id="A0A9P5E0U1"/>
<dbReference type="PANTHER" id="PTHR24121">
    <property type="entry name" value="NO MECHANORECEPTOR POTENTIAL C, ISOFORM D-RELATED"/>
    <property type="match status" value="1"/>
</dbReference>
<dbReference type="SMART" id="SM00248">
    <property type="entry name" value="ANK"/>
    <property type="match status" value="3"/>
</dbReference>
<sequence length="201" mass="21951">MASLDAIMQRAMEAAMKEYANTPPLYLAACDGNERLFVDLLQKPQHRAKLKDTCLGHDCLQSAIVQDNKEVAGKDPHLGRNAMHHAGHVPVGRTPLHHGTVKPNEMDKEGRNPLSLTAQYGNEGIVKALLDLETAKPGSVTLDSVDSAGNSPLYYAVRYGNDSIAQLLAGTKKVNLDVKERAEQDKRSDQQKGPAFEWIAV</sequence>
<evidence type="ECO:0000256" key="1">
    <source>
        <dbReference type="SAM" id="MobiDB-lite"/>
    </source>
</evidence>
<dbReference type="SUPFAM" id="SSF48403">
    <property type="entry name" value="Ankyrin repeat"/>
    <property type="match status" value="1"/>
</dbReference>
<reference evidence="2" key="1">
    <citation type="journal article" date="2017" name="Mycologia">
        <title>Fusarium algeriense, sp. nov., a novel toxigenic crown rot pathogen of durum wheat from Algeria is nested in the Fusarium burgessii species complex.</title>
        <authorList>
            <person name="Laraba I."/>
            <person name="Keddad A."/>
            <person name="Boureghda H."/>
            <person name="Abdallah N."/>
            <person name="Vaughan M.M."/>
            <person name="Proctor R.H."/>
            <person name="Busman M."/>
            <person name="O'Donnell K."/>
        </authorList>
    </citation>
    <scope>NUCLEOTIDE SEQUENCE</scope>
    <source>
        <strain evidence="2">NRRL 25174</strain>
    </source>
</reference>